<feature type="compositionally biased region" description="Polar residues" evidence="1">
    <location>
        <begin position="375"/>
        <end position="396"/>
    </location>
</feature>
<feature type="transmembrane region" description="Helical" evidence="2">
    <location>
        <begin position="151"/>
        <end position="174"/>
    </location>
</feature>
<keyword evidence="2" id="KW-1133">Transmembrane helix</keyword>
<dbReference type="InterPro" id="IPR022127">
    <property type="entry name" value="STIMATE/YPL162C"/>
</dbReference>
<reference evidence="3" key="1">
    <citation type="submission" date="2022-07" db="EMBL/GenBank/DDBJ databases">
        <title>Genome Sequence of Leucocoprinus birnbaumii.</title>
        <authorList>
            <person name="Buettner E."/>
        </authorList>
    </citation>
    <scope>NUCLEOTIDE SEQUENCE</scope>
    <source>
        <strain evidence="3">VT141</strain>
    </source>
</reference>
<keyword evidence="4" id="KW-1185">Reference proteome</keyword>
<keyword evidence="2" id="KW-0812">Transmembrane</keyword>
<dbReference type="EMBL" id="JANIEX010000149">
    <property type="protein sequence ID" value="KAJ3572265.1"/>
    <property type="molecule type" value="Genomic_DNA"/>
</dbReference>
<dbReference type="Proteomes" id="UP001213000">
    <property type="component" value="Unassembled WGS sequence"/>
</dbReference>
<keyword evidence="2" id="KW-0472">Membrane</keyword>
<evidence type="ECO:0000313" key="4">
    <source>
        <dbReference type="Proteomes" id="UP001213000"/>
    </source>
</evidence>
<dbReference type="PANTHER" id="PTHR31735">
    <property type="entry name" value="VACUOLAR MEMBRANE PROTEIN YPL162C"/>
    <property type="match status" value="1"/>
</dbReference>
<evidence type="ECO:0000313" key="3">
    <source>
        <dbReference type="EMBL" id="KAJ3572265.1"/>
    </source>
</evidence>
<gene>
    <name evidence="3" type="ORF">NP233_g3204</name>
</gene>
<protein>
    <recommendedName>
        <fullName evidence="5">Vacuolar membrane protein</fullName>
    </recommendedName>
</protein>
<accession>A0AAD5YYH9</accession>
<name>A0AAD5YYH9_9AGAR</name>
<sequence length="445" mass="49175">MTAYDAAPAGLLDDYPDVDNGSCKLLGPTALIVQGLMGVLVILSLIYKRQREKPKRPWRIWLFDVSKQVVGQMVVHTLNVFISHIGSGSTESNACVFYFLNILFDTTLGVALIYAILHVLTYLAKEKLGLRGFESGIYGSPPSIKYWARQAAIYVLALTTMKLLIVGLLALLGPAGYKLGEWLLSWTYTKEGDAVQVVFTMGIFPIIMNIVQFWLIDSIVKASNAIALDTSSSPSLDDPEHREPLFNAPSDDEDEDAYKPTDLENQRRDRHLSSSLDDGRGHSSSDPEEYKSTPSTSTPAAQDEHSYPPSLSSSVTSATSSTHEPPRTIRTAKNLVKKQRRGPPAPLYIRPVGQPAINSPQVSAQPVVASRPRTPEQQPFQTLPPTIAQHGSTNNNEWADSWEDSDDWATRVGEEEWTGRRLEDKRRAVNGVWETNNTTPSIGAR</sequence>
<feature type="transmembrane region" description="Helical" evidence="2">
    <location>
        <begin position="98"/>
        <end position="123"/>
    </location>
</feature>
<feature type="region of interest" description="Disordered" evidence="1">
    <location>
        <begin position="231"/>
        <end position="405"/>
    </location>
</feature>
<organism evidence="3 4">
    <name type="scientific">Leucocoprinus birnbaumii</name>
    <dbReference type="NCBI Taxonomy" id="56174"/>
    <lineage>
        <taxon>Eukaryota</taxon>
        <taxon>Fungi</taxon>
        <taxon>Dikarya</taxon>
        <taxon>Basidiomycota</taxon>
        <taxon>Agaricomycotina</taxon>
        <taxon>Agaricomycetes</taxon>
        <taxon>Agaricomycetidae</taxon>
        <taxon>Agaricales</taxon>
        <taxon>Agaricineae</taxon>
        <taxon>Agaricaceae</taxon>
        <taxon>Leucocoprinus</taxon>
    </lineage>
</organism>
<evidence type="ECO:0008006" key="5">
    <source>
        <dbReference type="Google" id="ProtNLM"/>
    </source>
</evidence>
<dbReference type="PANTHER" id="PTHR31735:SF1">
    <property type="entry name" value="VACUOLAR MEMBRANE PROTEIN YPL162C"/>
    <property type="match status" value="1"/>
</dbReference>
<evidence type="ECO:0000256" key="2">
    <source>
        <dbReference type="SAM" id="Phobius"/>
    </source>
</evidence>
<feature type="transmembrane region" description="Helical" evidence="2">
    <location>
        <begin position="68"/>
        <end position="86"/>
    </location>
</feature>
<dbReference type="GO" id="GO:0016020">
    <property type="term" value="C:membrane"/>
    <property type="evidence" value="ECO:0007669"/>
    <property type="project" value="TreeGrafter"/>
</dbReference>
<comment type="caution">
    <text evidence="3">The sequence shown here is derived from an EMBL/GenBank/DDBJ whole genome shotgun (WGS) entry which is preliminary data.</text>
</comment>
<feature type="compositionally biased region" description="Low complexity" evidence="1">
    <location>
        <begin position="310"/>
        <end position="322"/>
    </location>
</feature>
<feature type="transmembrane region" description="Helical" evidence="2">
    <location>
        <begin position="25"/>
        <end position="47"/>
    </location>
</feature>
<dbReference type="Pfam" id="PF12400">
    <property type="entry name" value="STIMATE"/>
    <property type="match status" value="1"/>
</dbReference>
<evidence type="ECO:0000256" key="1">
    <source>
        <dbReference type="SAM" id="MobiDB-lite"/>
    </source>
</evidence>
<proteinExistence type="predicted"/>
<feature type="compositionally biased region" description="Basic and acidic residues" evidence="1">
    <location>
        <begin position="257"/>
        <end position="267"/>
    </location>
</feature>
<feature type="compositionally biased region" description="Basic and acidic residues" evidence="1">
    <location>
        <begin position="277"/>
        <end position="291"/>
    </location>
</feature>
<dbReference type="AlphaFoldDB" id="A0AAD5YYH9"/>
<feature type="transmembrane region" description="Helical" evidence="2">
    <location>
        <begin position="194"/>
        <end position="216"/>
    </location>
</feature>